<evidence type="ECO:0000313" key="2">
    <source>
        <dbReference type="Proteomes" id="UP000297716"/>
    </source>
</evidence>
<dbReference type="OrthoDB" id="2504919at2759"/>
<evidence type="ECO:0008006" key="3">
    <source>
        <dbReference type="Google" id="ProtNLM"/>
    </source>
</evidence>
<keyword evidence="2" id="KW-1185">Reference proteome</keyword>
<comment type="caution">
    <text evidence="1">The sequence shown here is derived from an EMBL/GenBank/DDBJ whole genome shotgun (WGS) entry which is preliminary data.</text>
</comment>
<protein>
    <recommendedName>
        <fullName evidence="3">Heterokaryon incompatibility domain-containing protein</fullName>
    </recommendedName>
</protein>
<dbReference type="Proteomes" id="UP000297716">
    <property type="component" value="Unassembled WGS sequence"/>
</dbReference>
<sequence length="425" mass="47877">MERPCDHGVPTLVQATLDRHGDRDVDSSLDVIRAFSDILGCEAICLAYSKTPEHVDLFSFIYQLHCARHLDCMDPRDKVFAFLDHFSFYTEMAAFRESLRADYIASETEIYMRVATAALLYPGSEPLIVLAAVQRLSMPFLSLRGGPIPLVARGSSSETASIVRFDPTYTEHRLPTWVPDWTADFGIEMLSRPTSPHRAGYINENNRRSEVHIVSDGVIRIRGVRVDWIAETWKLDTRTSMAENVCEIWKKLISMAPEDQSKFRTGEREWLLALLQTLSNGCVLIARNRGDEHHYSEIPKTEWFRYGLAWLVNSGKAEMLESAGVLPNGVPDPDIFASDAWYRAAHAVCHGRRFGITRRGFCVLGPEDLAEGDTVAILLGGKTPFCPREFDGGYLLVGESYVYGFMNGEALKETTGEEFIDFDIF</sequence>
<name>A0A4Z0YIL8_9PEZI</name>
<proteinExistence type="predicted"/>
<evidence type="ECO:0000313" key="1">
    <source>
        <dbReference type="EMBL" id="TGJ79135.1"/>
    </source>
</evidence>
<dbReference type="InterPro" id="IPR052895">
    <property type="entry name" value="HetReg/Transcr_Mod"/>
</dbReference>
<dbReference type="Pfam" id="PF26639">
    <property type="entry name" value="Het-6_barrel"/>
    <property type="match status" value="1"/>
</dbReference>
<organism evidence="1 2">
    <name type="scientific">Xylaria hypoxylon</name>
    <dbReference type="NCBI Taxonomy" id="37992"/>
    <lineage>
        <taxon>Eukaryota</taxon>
        <taxon>Fungi</taxon>
        <taxon>Dikarya</taxon>
        <taxon>Ascomycota</taxon>
        <taxon>Pezizomycotina</taxon>
        <taxon>Sordariomycetes</taxon>
        <taxon>Xylariomycetidae</taxon>
        <taxon>Xylariales</taxon>
        <taxon>Xylariaceae</taxon>
        <taxon>Xylaria</taxon>
    </lineage>
</organism>
<dbReference type="PANTHER" id="PTHR24148">
    <property type="entry name" value="ANKYRIN REPEAT DOMAIN-CONTAINING PROTEIN 39 HOMOLOG-RELATED"/>
    <property type="match status" value="1"/>
</dbReference>
<dbReference type="EMBL" id="SKBN01000313">
    <property type="protein sequence ID" value="TGJ79135.1"/>
    <property type="molecule type" value="Genomic_DNA"/>
</dbReference>
<dbReference type="PANTHER" id="PTHR24148:SF73">
    <property type="entry name" value="HET DOMAIN PROTEIN (AFU_ORTHOLOGUE AFUA_8G01020)"/>
    <property type="match status" value="1"/>
</dbReference>
<accession>A0A4Z0YIL8</accession>
<dbReference type="AlphaFoldDB" id="A0A4Z0YIL8"/>
<dbReference type="STRING" id="37992.A0A4Z0YIL8"/>
<reference evidence="1 2" key="1">
    <citation type="submission" date="2019-03" db="EMBL/GenBank/DDBJ databases">
        <title>Draft genome sequence of Xylaria hypoxylon DSM 108379, a ubiquitous saprotrophic-parasitic fungi on hardwood.</title>
        <authorList>
            <person name="Buettner E."/>
            <person name="Leonhardt S."/>
            <person name="Gebauer A.M."/>
            <person name="Liers C."/>
            <person name="Hofrichter M."/>
            <person name="Kellner H."/>
        </authorList>
    </citation>
    <scope>NUCLEOTIDE SEQUENCE [LARGE SCALE GENOMIC DNA]</scope>
    <source>
        <strain evidence="1 2">DSM 108379</strain>
    </source>
</reference>
<gene>
    <name evidence="1" type="ORF">E0Z10_g9635</name>
</gene>